<dbReference type="InterPro" id="IPR051461">
    <property type="entry name" value="UPF0750_membrane"/>
</dbReference>
<dbReference type="PIRSF" id="PIRSF006483">
    <property type="entry name" value="Membrane_protein_YitT"/>
    <property type="match status" value="1"/>
</dbReference>
<reference evidence="8 9" key="1">
    <citation type="submission" date="2017-05" db="EMBL/GenBank/DDBJ databases">
        <title>Vagococcus spp. assemblies.</title>
        <authorList>
            <person name="Gulvik C.A."/>
        </authorList>
    </citation>
    <scope>NUCLEOTIDE SEQUENCE [LARGE SCALE GENOMIC DNA]</scope>
    <source>
        <strain evidence="8 9">LMG 24798</strain>
    </source>
</reference>
<feature type="domain" description="DUF2179" evidence="7">
    <location>
        <begin position="221"/>
        <end position="275"/>
    </location>
</feature>
<dbReference type="PANTHER" id="PTHR33545:SF10">
    <property type="entry name" value="UPF0750 MEMBRANE PROTEIN YPJC"/>
    <property type="match status" value="1"/>
</dbReference>
<dbReference type="AlphaFoldDB" id="A0A430AXZ2"/>
<evidence type="ECO:0000256" key="2">
    <source>
        <dbReference type="ARBA" id="ARBA00022475"/>
    </source>
</evidence>
<dbReference type="OrthoDB" id="1758221at2"/>
<keyword evidence="4 6" id="KW-1133">Transmembrane helix</keyword>
<keyword evidence="9" id="KW-1185">Reference proteome</keyword>
<feature type="transmembrane region" description="Helical" evidence="6">
    <location>
        <begin position="76"/>
        <end position="95"/>
    </location>
</feature>
<dbReference type="InterPro" id="IPR015867">
    <property type="entry name" value="N-reg_PII/ATP_PRibTrfase_C"/>
</dbReference>
<gene>
    <name evidence="8" type="ORF">CBF27_05145</name>
</gene>
<name>A0A430AXZ2_9ENTE</name>
<accession>A0A430AXZ2</accession>
<dbReference type="GO" id="GO:0005886">
    <property type="term" value="C:plasma membrane"/>
    <property type="evidence" value="ECO:0007669"/>
    <property type="project" value="UniProtKB-SubCell"/>
</dbReference>
<dbReference type="RefSeq" id="WP_126813074.1">
    <property type="nucleotide sequence ID" value="NZ_NGKC01000004.1"/>
</dbReference>
<evidence type="ECO:0000256" key="6">
    <source>
        <dbReference type="SAM" id="Phobius"/>
    </source>
</evidence>
<feature type="transmembrane region" description="Helical" evidence="6">
    <location>
        <begin position="107"/>
        <end position="126"/>
    </location>
</feature>
<keyword evidence="5 6" id="KW-0472">Membrane</keyword>
<dbReference type="EMBL" id="NGKC01000004">
    <property type="protein sequence ID" value="RSU12927.1"/>
    <property type="molecule type" value="Genomic_DNA"/>
</dbReference>
<evidence type="ECO:0000256" key="4">
    <source>
        <dbReference type="ARBA" id="ARBA00022989"/>
    </source>
</evidence>
<proteinExistence type="predicted"/>
<dbReference type="InterPro" id="IPR019264">
    <property type="entry name" value="DUF2179"/>
</dbReference>
<organism evidence="8 9">
    <name type="scientific">Vagococcus acidifermentans</name>
    <dbReference type="NCBI Taxonomy" id="564710"/>
    <lineage>
        <taxon>Bacteria</taxon>
        <taxon>Bacillati</taxon>
        <taxon>Bacillota</taxon>
        <taxon>Bacilli</taxon>
        <taxon>Lactobacillales</taxon>
        <taxon>Enterococcaceae</taxon>
        <taxon>Vagococcus</taxon>
    </lineage>
</organism>
<evidence type="ECO:0000259" key="7">
    <source>
        <dbReference type="Pfam" id="PF10035"/>
    </source>
</evidence>
<sequence length="295" mass="32538">MIRKHVFRDFLLIFAGTSIMAFGIVMFNMANQLAEGGITGITLIIYNLFQLDPAISTLVLNAPLIVFGYKQLGTKAIIYTFIGTVSLSFNLWVWQLVPLAISIDHDLLIAALLAGLFGGIGAGIVYKFGGTTGGTDIFARVIEKKFGWTIGRSLLVLDVIVLILSLSYLDLKRMMYTLIAVFVYTNVVDFVQEGAYSAKGIFVVTDKSEEIAETIMRELERGVTFFKAEGGYSSAEKKIIFCVATMAEINAIKLITEEFDENAFISVMNVNEVLGEGFTYDTPPTVLKKRKEVAQ</sequence>
<feature type="transmembrane region" description="Helical" evidence="6">
    <location>
        <begin position="146"/>
        <end position="168"/>
    </location>
</feature>
<dbReference type="CDD" id="cd16380">
    <property type="entry name" value="YitT_C"/>
    <property type="match status" value="1"/>
</dbReference>
<feature type="transmembrane region" description="Helical" evidence="6">
    <location>
        <begin position="12"/>
        <end position="31"/>
    </location>
</feature>
<protein>
    <recommendedName>
        <fullName evidence="7">DUF2179 domain-containing protein</fullName>
    </recommendedName>
</protein>
<dbReference type="Pfam" id="PF02588">
    <property type="entry name" value="YitT_membrane"/>
    <property type="match status" value="1"/>
</dbReference>
<keyword evidence="3 6" id="KW-0812">Transmembrane</keyword>
<evidence type="ECO:0000313" key="8">
    <source>
        <dbReference type="EMBL" id="RSU12927.1"/>
    </source>
</evidence>
<comment type="caution">
    <text evidence="8">The sequence shown here is derived from an EMBL/GenBank/DDBJ whole genome shotgun (WGS) entry which is preliminary data.</text>
</comment>
<dbReference type="Gene3D" id="3.30.70.120">
    <property type="match status" value="1"/>
</dbReference>
<feature type="transmembrane region" description="Helical" evidence="6">
    <location>
        <begin position="43"/>
        <end position="69"/>
    </location>
</feature>
<evidence type="ECO:0000256" key="1">
    <source>
        <dbReference type="ARBA" id="ARBA00004651"/>
    </source>
</evidence>
<evidence type="ECO:0000313" key="9">
    <source>
        <dbReference type="Proteomes" id="UP000286773"/>
    </source>
</evidence>
<dbReference type="PANTHER" id="PTHR33545">
    <property type="entry name" value="UPF0750 MEMBRANE PROTEIN YITT-RELATED"/>
    <property type="match status" value="1"/>
</dbReference>
<dbReference type="Proteomes" id="UP000286773">
    <property type="component" value="Unassembled WGS sequence"/>
</dbReference>
<evidence type="ECO:0000256" key="3">
    <source>
        <dbReference type="ARBA" id="ARBA00022692"/>
    </source>
</evidence>
<keyword evidence="2" id="KW-1003">Cell membrane</keyword>
<dbReference type="InterPro" id="IPR003740">
    <property type="entry name" value="YitT"/>
</dbReference>
<evidence type="ECO:0000256" key="5">
    <source>
        <dbReference type="ARBA" id="ARBA00023136"/>
    </source>
</evidence>
<dbReference type="Pfam" id="PF10035">
    <property type="entry name" value="DUF2179"/>
    <property type="match status" value="1"/>
</dbReference>
<comment type="subcellular location">
    <subcellularLocation>
        <location evidence="1">Cell membrane</location>
        <topology evidence="1">Multi-pass membrane protein</topology>
    </subcellularLocation>
</comment>